<name>A0A9P6BXR8_9AGAR</name>
<dbReference type="SUPFAM" id="SSF50370">
    <property type="entry name" value="Ricin B-like lectins"/>
    <property type="match status" value="1"/>
</dbReference>
<feature type="signal peptide" evidence="1">
    <location>
        <begin position="1"/>
        <end position="17"/>
    </location>
</feature>
<dbReference type="InterPro" id="IPR000772">
    <property type="entry name" value="Ricin_B_lectin"/>
</dbReference>
<dbReference type="OrthoDB" id="6770063at2759"/>
<feature type="domain" description="Ricin B lectin" evidence="2">
    <location>
        <begin position="18"/>
        <end position="142"/>
    </location>
</feature>
<evidence type="ECO:0000313" key="3">
    <source>
        <dbReference type="EMBL" id="KAF9441760.1"/>
    </source>
</evidence>
<dbReference type="InterPro" id="IPR035992">
    <property type="entry name" value="Ricin_B-like_lectins"/>
</dbReference>
<evidence type="ECO:0000313" key="4">
    <source>
        <dbReference type="Proteomes" id="UP000807342"/>
    </source>
</evidence>
<feature type="chain" id="PRO_5040367568" evidence="1">
    <location>
        <begin position="18"/>
        <end position="143"/>
    </location>
</feature>
<dbReference type="PROSITE" id="PS50231">
    <property type="entry name" value="RICIN_B_LECTIN"/>
    <property type="match status" value="1"/>
</dbReference>
<organism evidence="3 4">
    <name type="scientific">Macrolepiota fuliginosa MF-IS2</name>
    <dbReference type="NCBI Taxonomy" id="1400762"/>
    <lineage>
        <taxon>Eukaryota</taxon>
        <taxon>Fungi</taxon>
        <taxon>Dikarya</taxon>
        <taxon>Basidiomycota</taxon>
        <taxon>Agaricomycotina</taxon>
        <taxon>Agaricomycetes</taxon>
        <taxon>Agaricomycetidae</taxon>
        <taxon>Agaricales</taxon>
        <taxon>Agaricineae</taxon>
        <taxon>Agaricaceae</taxon>
        <taxon>Macrolepiota</taxon>
    </lineage>
</organism>
<dbReference type="AlphaFoldDB" id="A0A9P6BXR8"/>
<gene>
    <name evidence="3" type="ORF">P691DRAFT_682922</name>
</gene>
<dbReference type="Proteomes" id="UP000807342">
    <property type="component" value="Unassembled WGS sequence"/>
</dbReference>
<dbReference type="Pfam" id="PF00652">
    <property type="entry name" value="Ricin_B_lectin"/>
    <property type="match status" value="1"/>
</dbReference>
<evidence type="ECO:0000256" key="1">
    <source>
        <dbReference type="SAM" id="SignalP"/>
    </source>
</evidence>
<dbReference type="Gene3D" id="2.80.10.50">
    <property type="match status" value="2"/>
</dbReference>
<dbReference type="SMART" id="SM00458">
    <property type="entry name" value="RICIN"/>
    <property type="match status" value="1"/>
</dbReference>
<protein>
    <submittedName>
        <fullName evidence="3">Carbohydrate-binding module family 13 protein</fullName>
    </submittedName>
</protein>
<comment type="caution">
    <text evidence="3">The sequence shown here is derived from an EMBL/GenBank/DDBJ whole genome shotgun (WGS) entry which is preliminary data.</text>
</comment>
<keyword evidence="4" id="KW-1185">Reference proteome</keyword>
<accession>A0A9P6BXR8</accession>
<sequence length="143" mass="15756">MKFSYLSLLAFVSSALSQTQVLHPNGDKDVCLDVKDGRFVNGNPLQIWPCNGTPAQQWNFVFGPTTIRLGDTGFCLDATTTNPSNGTPMRIWECTSVPEQQWFSAVTSTGDICLDVNRGDHTPGTVVQAWECLKGETNQIWTN</sequence>
<evidence type="ECO:0000259" key="2">
    <source>
        <dbReference type="SMART" id="SM00458"/>
    </source>
</evidence>
<proteinExistence type="predicted"/>
<dbReference type="EMBL" id="MU151794">
    <property type="protein sequence ID" value="KAF9441760.1"/>
    <property type="molecule type" value="Genomic_DNA"/>
</dbReference>
<dbReference type="CDD" id="cd00161">
    <property type="entry name" value="beta-trefoil_Ricin-like"/>
    <property type="match status" value="1"/>
</dbReference>
<keyword evidence="1" id="KW-0732">Signal</keyword>
<reference evidence="3" key="1">
    <citation type="submission" date="2020-11" db="EMBL/GenBank/DDBJ databases">
        <authorList>
            <consortium name="DOE Joint Genome Institute"/>
            <person name="Ahrendt S."/>
            <person name="Riley R."/>
            <person name="Andreopoulos W."/>
            <person name="Labutti K."/>
            <person name="Pangilinan J."/>
            <person name="Ruiz-Duenas F.J."/>
            <person name="Barrasa J.M."/>
            <person name="Sanchez-Garcia M."/>
            <person name="Camarero S."/>
            <person name="Miyauchi S."/>
            <person name="Serrano A."/>
            <person name="Linde D."/>
            <person name="Babiker R."/>
            <person name="Drula E."/>
            <person name="Ayuso-Fernandez I."/>
            <person name="Pacheco R."/>
            <person name="Padilla G."/>
            <person name="Ferreira P."/>
            <person name="Barriuso J."/>
            <person name="Kellner H."/>
            <person name="Castanera R."/>
            <person name="Alfaro M."/>
            <person name="Ramirez L."/>
            <person name="Pisabarro A.G."/>
            <person name="Kuo A."/>
            <person name="Tritt A."/>
            <person name="Lipzen A."/>
            <person name="He G."/>
            <person name="Yan M."/>
            <person name="Ng V."/>
            <person name="Cullen D."/>
            <person name="Martin F."/>
            <person name="Rosso M.-N."/>
            <person name="Henrissat B."/>
            <person name="Hibbett D."/>
            <person name="Martinez A.T."/>
            <person name="Grigoriev I.V."/>
        </authorList>
    </citation>
    <scope>NUCLEOTIDE SEQUENCE</scope>
    <source>
        <strain evidence="3">MF-IS2</strain>
    </source>
</reference>